<sequence length="188" mass="21816">MTTLADKAILFRADNRPPMLEKNMYDSCKSRMEPYMLNRQNGRMILESVESGRLIWPLIMENRVTNAKKYQEQVETISKNKERSICYNCKGEATCPNRWQQTKRSELMLTDLFKRIKFVVQAQQVVQIFLHEEIELAFLANLGIPRGQATQTVITHNVAYQADDLYAYDFDCDELNTAKVAIMANLSH</sequence>
<gene>
    <name evidence="1" type="ORF">Tco_0909251</name>
</gene>
<keyword evidence="2" id="KW-1185">Reference proteome</keyword>
<name>A0ABQ5CPF7_9ASTR</name>
<dbReference type="Proteomes" id="UP001151760">
    <property type="component" value="Unassembled WGS sequence"/>
</dbReference>
<evidence type="ECO:0000313" key="2">
    <source>
        <dbReference type="Proteomes" id="UP001151760"/>
    </source>
</evidence>
<proteinExistence type="predicted"/>
<reference evidence="1" key="2">
    <citation type="submission" date="2022-01" db="EMBL/GenBank/DDBJ databases">
        <authorList>
            <person name="Yamashiro T."/>
            <person name="Shiraishi A."/>
            <person name="Satake H."/>
            <person name="Nakayama K."/>
        </authorList>
    </citation>
    <scope>NUCLEOTIDE SEQUENCE</scope>
</reference>
<evidence type="ECO:0000313" key="1">
    <source>
        <dbReference type="EMBL" id="GJT28976.1"/>
    </source>
</evidence>
<accession>A0ABQ5CPF7</accession>
<comment type="caution">
    <text evidence="1">The sequence shown here is derived from an EMBL/GenBank/DDBJ whole genome shotgun (WGS) entry which is preliminary data.</text>
</comment>
<organism evidence="1 2">
    <name type="scientific">Tanacetum coccineum</name>
    <dbReference type="NCBI Taxonomy" id="301880"/>
    <lineage>
        <taxon>Eukaryota</taxon>
        <taxon>Viridiplantae</taxon>
        <taxon>Streptophyta</taxon>
        <taxon>Embryophyta</taxon>
        <taxon>Tracheophyta</taxon>
        <taxon>Spermatophyta</taxon>
        <taxon>Magnoliopsida</taxon>
        <taxon>eudicotyledons</taxon>
        <taxon>Gunneridae</taxon>
        <taxon>Pentapetalae</taxon>
        <taxon>asterids</taxon>
        <taxon>campanulids</taxon>
        <taxon>Asterales</taxon>
        <taxon>Asteraceae</taxon>
        <taxon>Asteroideae</taxon>
        <taxon>Anthemideae</taxon>
        <taxon>Anthemidinae</taxon>
        <taxon>Tanacetum</taxon>
    </lineage>
</organism>
<reference evidence="1" key="1">
    <citation type="journal article" date="2022" name="Int. J. Mol. Sci.">
        <title>Draft Genome of Tanacetum Coccineum: Genomic Comparison of Closely Related Tanacetum-Family Plants.</title>
        <authorList>
            <person name="Yamashiro T."/>
            <person name="Shiraishi A."/>
            <person name="Nakayama K."/>
            <person name="Satake H."/>
        </authorList>
    </citation>
    <scope>NUCLEOTIDE SEQUENCE</scope>
</reference>
<protein>
    <submittedName>
        <fullName evidence="1">Uncharacterized protein</fullName>
    </submittedName>
</protein>
<dbReference type="EMBL" id="BQNB010014504">
    <property type="protein sequence ID" value="GJT28976.1"/>
    <property type="molecule type" value="Genomic_DNA"/>
</dbReference>